<evidence type="ECO:0000313" key="4">
    <source>
        <dbReference type="Proteomes" id="UP000199169"/>
    </source>
</evidence>
<dbReference type="InterPro" id="IPR025405">
    <property type="entry name" value="DUF4131"/>
</dbReference>
<reference evidence="3 4" key="1">
    <citation type="submission" date="2016-06" db="EMBL/GenBank/DDBJ databases">
        <authorList>
            <person name="Kjaerup R.B."/>
            <person name="Dalgaard T.S."/>
            <person name="Juul-Madsen H.R."/>
        </authorList>
    </citation>
    <scope>NUCLEOTIDE SEQUENCE [LARGE SCALE GENOMIC DNA]</scope>
    <source>
        <strain evidence="3">3</strain>
    </source>
</reference>
<name>A0A1A8XWG5_9PROT</name>
<dbReference type="PANTHER" id="PTHR30619:SF1">
    <property type="entry name" value="RECOMBINATION PROTEIN 2"/>
    <property type="match status" value="1"/>
</dbReference>
<accession>A0A1A8XWG5</accession>
<keyword evidence="1" id="KW-0812">Transmembrane</keyword>
<sequence>MRISIIAFALGVGFIQMQETLPEWPLVAGLLAMAFSLLLWPGRHRNVLGRVASPLLCALLGLAWAVLLAEYRLQDYLPAEWEGRDVQIVGVVAVLPHAFERGERFEFDVESVDAPGARLPQRIMLSWYHGVLEDEWREKLALRPGERWRFTVRLKRPHGNANPHGFDYEAWLFERGLRATGYVRPRAVAERLDDFILRPDYVIERWRERIRRSFFEVLPDAPYGGILAALAIGDEQAIPSDQWRLFRQTGVTHLMSI</sequence>
<keyword evidence="4" id="KW-1185">Reference proteome</keyword>
<dbReference type="Proteomes" id="UP000199169">
    <property type="component" value="Unassembled WGS sequence"/>
</dbReference>
<protein>
    <submittedName>
        <fullName evidence="3">DNA internalization-related competence protein ComEC/Rec2</fullName>
    </submittedName>
</protein>
<dbReference type="STRING" id="1860102.ACCAA_670002"/>
<keyword evidence="1" id="KW-1133">Transmembrane helix</keyword>
<dbReference type="AlphaFoldDB" id="A0A1A8XWG5"/>
<proteinExistence type="predicted"/>
<feature type="transmembrane region" description="Helical" evidence="1">
    <location>
        <begin position="24"/>
        <end position="40"/>
    </location>
</feature>
<organism evidence="3 4">
    <name type="scientific">Candidatus Accumulibacter aalborgensis</name>
    <dbReference type="NCBI Taxonomy" id="1860102"/>
    <lineage>
        <taxon>Bacteria</taxon>
        <taxon>Pseudomonadati</taxon>
        <taxon>Pseudomonadota</taxon>
        <taxon>Betaproteobacteria</taxon>
        <taxon>Candidatus Accumulibacter</taxon>
    </lineage>
</organism>
<feature type="transmembrane region" description="Helical" evidence="1">
    <location>
        <begin position="47"/>
        <end position="67"/>
    </location>
</feature>
<dbReference type="RefSeq" id="WP_186408608.1">
    <property type="nucleotide sequence ID" value="NZ_FLQX01000146.1"/>
</dbReference>
<dbReference type="EMBL" id="FLQX01000146">
    <property type="protein sequence ID" value="SBT09056.1"/>
    <property type="molecule type" value="Genomic_DNA"/>
</dbReference>
<evidence type="ECO:0000259" key="2">
    <source>
        <dbReference type="Pfam" id="PF13567"/>
    </source>
</evidence>
<dbReference type="Pfam" id="PF13567">
    <property type="entry name" value="DUF4131"/>
    <property type="match status" value="1"/>
</dbReference>
<evidence type="ECO:0000313" key="3">
    <source>
        <dbReference type="EMBL" id="SBT09056.1"/>
    </source>
</evidence>
<gene>
    <name evidence="3" type="ORF">ACCAA_670002</name>
</gene>
<dbReference type="InterPro" id="IPR052159">
    <property type="entry name" value="Competence_DNA_uptake"/>
</dbReference>
<feature type="domain" description="DUF4131" evidence="2">
    <location>
        <begin position="23"/>
        <end position="186"/>
    </location>
</feature>
<keyword evidence="1" id="KW-0472">Membrane</keyword>
<evidence type="ECO:0000256" key="1">
    <source>
        <dbReference type="SAM" id="Phobius"/>
    </source>
</evidence>
<dbReference type="PANTHER" id="PTHR30619">
    <property type="entry name" value="DNA INTERNALIZATION/COMPETENCE PROTEIN COMEC/REC2"/>
    <property type="match status" value="1"/>
</dbReference>